<evidence type="ECO:0000256" key="5">
    <source>
        <dbReference type="SAM" id="Phobius"/>
    </source>
</evidence>
<dbReference type="InterPro" id="IPR021765">
    <property type="entry name" value="UstYa-like"/>
</dbReference>
<dbReference type="GO" id="GO:0043386">
    <property type="term" value="P:mycotoxin biosynthetic process"/>
    <property type="evidence" value="ECO:0007669"/>
    <property type="project" value="InterPro"/>
</dbReference>
<evidence type="ECO:0000256" key="3">
    <source>
        <dbReference type="ARBA" id="ARBA00035112"/>
    </source>
</evidence>
<comment type="pathway">
    <text evidence="1">Mycotoxin biosynthesis.</text>
</comment>
<evidence type="ECO:0000313" key="6">
    <source>
        <dbReference type="EMBL" id="KAH8703042.1"/>
    </source>
</evidence>
<keyword evidence="5" id="KW-1133">Transmembrane helix</keyword>
<dbReference type="EMBL" id="JAJTJA010000002">
    <property type="protein sequence ID" value="KAH8703042.1"/>
    <property type="molecule type" value="Genomic_DNA"/>
</dbReference>
<keyword evidence="5" id="KW-0472">Membrane</keyword>
<feature type="region of interest" description="Disordered" evidence="4">
    <location>
        <begin position="1"/>
        <end position="20"/>
    </location>
</feature>
<keyword evidence="2" id="KW-0560">Oxidoreductase</keyword>
<dbReference type="Proteomes" id="UP001201262">
    <property type="component" value="Unassembled WGS sequence"/>
</dbReference>
<keyword evidence="5" id="KW-0812">Transmembrane</keyword>
<feature type="compositionally biased region" description="Polar residues" evidence="4">
    <location>
        <begin position="1"/>
        <end position="10"/>
    </location>
</feature>
<dbReference type="GeneID" id="70250020"/>
<evidence type="ECO:0000313" key="7">
    <source>
        <dbReference type="Proteomes" id="UP001201262"/>
    </source>
</evidence>
<protein>
    <submittedName>
        <fullName evidence="6">Uncharacterized protein</fullName>
    </submittedName>
</protein>
<keyword evidence="7" id="KW-1185">Reference proteome</keyword>
<dbReference type="GO" id="GO:0016491">
    <property type="term" value="F:oxidoreductase activity"/>
    <property type="evidence" value="ECO:0007669"/>
    <property type="project" value="UniProtKB-KW"/>
</dbReference>
<evidence type="ECO:0000256" key="4">
    <source>
        <dbReference type="SAM" id="MobiDB-lite"/>
    </source>
</evidence>
<feature type="transmembrane region" description="Helical" evidence="5">
    <location>
        <begin position="38"/>
        <end position="56"/>
    </location>
</feature>
<dbReference type="Pfam" id="PF11807">
    <property type="entry name" value="UstYa"/>
    <property type="match status" value="1"/>
</dbReference>
<proteinExistence type="inferred from homology"/>
<evidence type="ECO:0000256" key="1">
    <source>
        <dbReference type="ARBA" id="ARBA00004685"/>
    </source>
</evidence>
<comment type="caution">
    <text evidence="6">The sequence shown here is derived from an EMBL/GenBank/DDBJ whole genome shotgun (WGS) entry which is preliminary data.</text>
</comment>
<dbReference type="PANTHER" id="PTHR33365:SF11">
    <property type="entry name" value="TAT PATHWAY SIGNAL SEQUENCE"/>
    <property type="match status" value="1"/>
</dbReference>
<dbReference type="AlphaFoldDB" id="A0AAD4KY42"/>
<evidence type="ECO:0000256" key="2">
    <source>
        <dbReference type="ARBA" id="ARBA00023002"/>
    </source>
</evidence>
<accession>A0AAD4KY42</accession>
<reference evidence="6" key="1">
    <citation type="submission" date="2021-12" db="EMBL/GenBank/DDBJ databases">
        <title>Convergent genome expansion in fungi linked to evolution of root-endophyte symbiosis.</title>
        <authorList>
            <consortium name="DOE Joint Genome Institute"/>
            <person name="Ke Y.-H."/>
            <person name="Bonito G."/>
            <person name="Liao H.-L."/>
            <person name="Looney B."/>
            <person name="Rojas-Flechas A."/>
            <person name="Nash J."/>
            <person name="Hameed K."/>
            <person name="Schadt C."/>
            <person name="Martin F."/>
            <person name="Crous P.W."/>
            <person name="Miettinen O."/>
            <person name="Magnuson J.K."/>
            <person name="Labbe J."/>
            <person name="Jacobson D."/>
            <person name="Doktycz M.J."/>
            <person name="Veneault-Fourrey C."/>
            <person name="Kuo A."/>
            <person name="Mondo S."/>
            <person name="Calhoun S."/>
            <person name="Riley R."/>
            <person name="Ohm R."/>
            <person name="LaButti K."/>
            <person name="Andreopoulos B."/>
            <person name="Pangilinan J."/>
            <person name="Nolan M."/>
            <person name="Tritt A."/>
            <person name="Clum A."/>
            <person name="Lipzen A."/>
            <person name="Daum C."/>
            <person name="Barry K."/>
            <person name="Grigoriev I.V."/>
            <person name="Vilgalys R."/>
        </authorList>
    </citation>
    <scope>NUCLEOTIDE SEQUENCE</scope>
    <source>
        <strain evidence="6">PMI_201</strain>
    </source>
</reference>
<organism evidence="6 7">
    <name type="scientific">Talaromyces proteolyticus</name>
    <dbReference type="NCBI Taxonomy" id="1131652"/>
    <lineage>
        <taxon>Eukaryota</taxon>
        <taxon>Fungi</taxon>
        <taxon>Dikarya</taxon>
        <taxon>Ascomycota</taxon>
        <taxon>Pezizomycotina</taxon>
        <taxon>Eurotiomycetes</taxon>
        <taxon>Eurotiomycetidae</taxon>
        <taxon>Eurotiales</taxon>
        <taxon>Trichocomaceae</taxon>
        <taxon>Talaromyces</taxon>
        <taxon>Talaromyces sect. Bacilispori</taxon>
    </lineage>
</organism>
<dbReference type="PANTHER" id="PTHR33365">
    <property type="entry name" value="YALI0B05434P"/>
    <property type="match status" value="1"/>
</dbReference>
<comment type="similarity">
    <text evidence="3">Belongs to the ustYa family.</text>
</comment>
<dbReference type="RefSeq" id="XP_046076060.1">
    <property type="nucleotide sequence ID" value="XM_046219733.1"/>
</dbReference>
<gene>
    <name evidence="6" type="ORF">BGW36DRAFT_422623</name>
</gene>
<name>A0AAD4KY42_9EURO</name>
<sequence>MGQAGYSQLSQDEEKSVQNGHENLFDRSSYRSKLSRSPFFYVVDIILALAVAFLLFRQRSFEKVQQFDLSSDITGYVPQIDHRLVTFTKQPYFISNHSSLESLRQAREHWKTLVPPGQGFVEIDEELVKNRAMPKKITWKQDGVEDRYMYGTAIVHSIHCLYSIMAEYDALALGLKSMPRDTLHMVRESF</sequence>